<evidence type="ECO:0000313" key="2">
    <source>
        <dbReference type="Proteomes" id="UP000095283"/>
    </source>
</evidence>
<dbReference type="Proteomes" id="UP000095283">
    <property type="component" value="Unplaced"/>
</dbReference>
<keyword evidence="2" id="KW-1185">Reference proteome</keyword>
<evidence type="ECO:0000256" key="1">
    <source>
        <dbReference type="SAM" id="MobiDB-lite"/>
    </source>
</evidence>
<accession>A0A1I7X834</accession>
<dbReference type="WBParaSite" id="Hba_13554">
    <property type="protein sequence ID" value="Hba_13554"/>
    <property type="gene ID" value="Hba_13554"/>
</dbReference>
<name>A0A1I7X834_HETBA</name>
<reference evidence="3" key="1">
    <citation type="submission" date="2016-11" db="UniProtKB">
        <authorList>
            <consortium name="WormBaseParasite"/>
        </authorList>
    </citation>
    <scope>IDENTIFICATION</scope>
</reference>
<feature type="region of interest" description="Disordered" evidence="1">
    <location>
        <begin position="56"/>
        <end position="76"/>
    </location>
</feature>
<organism evidence="2 3">
    <name type="scientific">Heterorhabditis bacteriophora</name>
    <name type="common">Entomopathogenic nematode worm</name>
    <dbReference type="NCBI Taxonomy" id="37862"/>
    <lineage>
        <taxon>Eukaryota</taxon>
        <taxon>Metazoa</taxon>
        <taxon>Ecdysozoa</taxon>
        <taxon>Nematoda</taxon>
        <taxon>Chromadorea</taxon>
        <taxon>Rhabditida</taxon>
        <taxon>Rhabditina</taxon>
        <taxon>Rhabditomorpha</taxon>
        <taxon>Strongyloidea</taxon>
        <taxon>Heterorhabditidae</taxon>
        <taxon>Heterorhabditis</taxon>
    </lineage>
</organism>
<protein>
    <submittedName>
        <fullName evidence="3">Transposase</fullName>
    </submittedName>
</protein>
<proteinExistence type="predicted"/>
<dbReference type="AlphaFoldDB" id="A0A1I7X834"/>
<evidence type="ECO:0000313" key="3">
    <source>
        <dbReference type="WBParaSite" id="Hba_13554"/>
    </source>
</evidence>
<sequence>MKNKLMASSRFWGKRAIYDDLQQGSVHWRKRSFNKRQALHFLVPESNRILQSSVGSWSVPTSRSDESRFQKYKQQG</sequence>